<organism evidence="2">
    <name type="scientific">Chlamydomonas leiostraca</name>
    <dbReference type="NCBI Taxonomy" id="1034604"/>
    <lineage>
        <taxon>Eukaryota</taxon>
        <taxon>Viridiplantae</taxon>
        <taxon>Chlorophyta</taxon>
        <taxon>core chlorophytes</taxon>
        <taxon>Chlorophyceae</taxon>
        <taxon>CS clade</taxon>
        <taxon>Chlamydomonadales</taxon>
        <taxon>Chlamydomonadaceae</taxon>
        <taxon>Chlamydomonas</taxon>
    </lineage>
</organism>
<accession>A0A7S0RIM6</accession>
<reference evidence="2" key="1">
    <citation type="submission" date="2021-01" db="EMBL/GenBank/DDBJ databases">
        <authorList>
            <person name="Corre E."/>
            <person name="Pelletier E."/>
            <person name="Niang G."/>
            <person name="Scheremetjew M."/>
            <person name="Finn R."/>
            <person name="Kale V."/>
            <person name="Holt S."/>
            <person name="Cochrane G."/>
            <person name="Meng A."/>
            <person name="Brown T."/>
            <person name="Cohen L."/>
        </authorList>
    </citation>
    <scope>NUCLEOTIDE SEQUENCE</scope>
    <source>
        <strain evidence="2">SAG 11-49</strain>
    </source>
</reference>
<dbReference type="PANTHER" id="PTHR47915:SF1">
    <property type="entry name" value="SI:DKEY-19B23.7"/>
    <property type="match status" value="1"/>
</dbReference>
<dbReference type="EMBL" id="HBFB01015281">
    <property type="protein sequence ID" value="CAD8678569.1"/>
    <property type="molecule type" value="Transcribed_RNA"/>
</dbReference>
<feature type="domain" description="DUF7886" evidence="1">
    <location>
        <begin position="70"/>
        <end position="205"/>
    </location>
</feature>
<dbReference type="InterPro" id="IPR057208">
    <property type="entry name" value="DUF7886"/>
</dbReference>
<dbReference type="AlphaFoldDB" id="A0A7S0RIM6"/>
<proteinExistence type="predicted"/>
<protein>
    <recommendedName>
        <fullName evidence="1">DUF7886 domain-containing protein</fullName>
    </recommendedName>
</protein>
<name>A0A7S0RIM6_9CHLO</name>
<dbReference type="Pfam" id="PF25377">
    <property type="entry name" value="DUF7886"/>
    <property type="match status" value="1"/>
</dbReference>
<sequence>MANKGPLDQFYKDCLRMGNIKCFAHFHLYLKGREELVVTVFTGAQASPRAPQPLFKAIDTTGNNQFPPASPATHELDVNNPEVTVFLIGAYAKYNWPYVWLRSLMRSSAVEDIDSPLDLPSTKNWKTHSLRVWDIVEELVALNISPPPANPFAVNFGALAEMPALERALQAGALAGFLKELLLCDTPYVEGVQADFAQCMEIHFQDIPAVIPSTAGQSMTPSAMLQSHAAGK</sequence>
<evidence type="ECO:0000259" key="1">
    <source>
        <dbReference type="Pfam" id="PF25377"/>
    </source>
</evidence>
<gene>
    <name evidence="2" type="ORF">CLEI1391_LOCUS8587</name>
</gene>
<dbReference type="PANTHER" id="PTHR47915">
    <property type="entry name" value="SI:DKEY-19B23.7"/>
    <property type="match status" value="1"/>
</dbReference>
<evidence type="ECO:0000313" key="2">
    <source>
        <dbReference type="EMBL" id="CAD8678569.1"/>
    </source>
</evidence>